<proteinExistence type="predicted"/>
<organism evidence="2 3">
    <name type="scientific">Symbiodinium microadriaticum</name>
    <name type="common">Dinoflagellate</name>
    <name type="synonym">Zooxanthella microadriatica</name>
    <dbReference type="NCBI Taxonomy" id="2951"/>
    <lineage>
        <taxon>Eukaryota</taxon>
        <taxon>Sar</taxon>
        <taxon>Alveolata</taxon>
        <taxon>Dinophyceae</taxon>
        <taxon>Suessiales</taxon>
        <taxon>Symbiodiniaceae</taxon>
        <taxon>Symbiodinium</taxon>
    </lineage>
</organism>
<evidence type="ECO:0000313" key="2">
    <source>
        <dbReference type="EMBL" id="OLP82266.1"/>
    </source>
</evidence>
<dbReference type="EMBL" id="LSRX01001209">
    <property type="protein sequence ID" value="OLP82266.1"/>
    <property type="molecule type" value="Genomic_DNA"/>
</dbReference>
<evidence type="ECO:0000256" key="1">
    <source>
        <dbReference type="SAM" id="MobiDB-lite"/>
    </source>
</evidence>
<protein>
    <submittedName>
        <fullName evidence="2">Uncharacterized protein</fullName>
    </submittedName>
</protein>
<dbReference type="AlphaFoldDB" id="A0A1Q9CHC0"/>
<sequence length="155" mass="17734">MEALRCYMEEDGYVSAPSLHKNHVDVKVLELIEEELAQMRQQGDDLHPLCMQPAMETLRACYMEDTTPPAPFVSGDCLNVSQELSRAAKHRRIDERLQQMQDSVDVPGRQRPGCARKRRLEDQASPEDAMEDFRPKDTGDKKQFENGLLVPSPHR</sequence>
<comment type="caution">
    <text evidence="2">The sequence shown here is derived from an EMBL/GenBank/DDBJ whole genome shotgun (WGS) entry which is preliminary data.</text>
</comment>
<keyword evidence="3" id="KW-1185">Reference proteome</keyword>
<feature type="region of interest" description="Disordered" evidence="1">
    <location>
        <begin position="96"/>
        <end position="155"/>
    </location>
</feature>
<accession>A0A1Q9CHC0</accession>
<name>A0A1Q9CHC0_SYMMI</name>
<evidence type="ECO:0000313" key="3">
    <source>
        <dbReference type="Proteomes" id="UP000186817"/>
    </source>
</evidence>
<dbReference type="Proteomes" id="UP000186817">
    <property type="component" value="Unassembled WGS sequence"/>
</dbReference>
<reference evidence="2 3" key="1">
    <citation type="submission" date="2016-02" db="EMBL/GenBank/DDBJ databases">
        <title>Genome analysis of coral dinoflagellate symbionts highlights evolutionary adaptations to a symbiotic lifestyle.</title>
        <authorList>
            <person name="Aranda M."/>
            <person name="Li Y."/>
            <person name="Liew Y.J."/>
            <person name="Baumgarten S."/>
            <person name="Simakov O."/>
            <person name="Wilson M."/>
            <person name="Piel J."/>
            <person name="Ashoor H."/>
            <person name="Bougouffa S."/>
            <person name="Bajic V.B."/>
            <person name="Ryu T."/>
            <person name="Ravasi T."/>
            <person name="Bayer T."/>
            <person name="Micklem G."/>
            <person name="Kim H."/>
            <person name="Bhak J."/>
            <person name="Lajeunesse T.C."/>
            <person name="Voolstra C.R."/>
        </authorList>
    </citation>
    <scope>NUCLEOTIDE SEQUENCE [LARGE SCALE GENOMIC DNA]</scope>
    <source>
        <strain evidence="2 3">CCMP2467</strain>
    </source>
</reference>
<gene>
    <name evidence="2" type="ORF">AK812_SmicGene37091</name>
</gene>
<feature type="compositionally biased region" description="Basic and acidic residues" evidence="1">
    <location>
        <begin position="131"/>
        <end position="144"/>
    </location>
</feature>